<evidence type="ECO:0000256" key="1">
    <source>
        <dbReference type="SAM" id="MobiDB-lite"/>
    </source>
</evidence>
<feature type="transmembrane region" description="Helical" evidence="2">
    <location>
        <begin position="333"/>
        <end position="356"/>
    </location>
</feature>
<proteinExistence type="predicted"/>
<dbReference type="Proteomes" id="UP001446871">
    <property type="component" value="Unassembled WGS sequence"/>
</dbReference>
<feature type="transmembrane region" description="Helical" evidence="2">
    <location>
        <begin position="281"/>
        <end position="301"/>
    </location>
</feature>
<keyword evidence="2" id="KW-0472">Membrane</keyword>
<feature type="transmembrane region" description="Helical" evidence="2">
    <location>
        <begin position="86"/>
        <end position="105"/>
    </location>
</feature>
<keyword evidence="4" id="KW-1185">Reference proteome</keyword>
<feature type="transmembrane region" description="Helical" evidence="2">
    <location>
        <begin position="218"/>
        <end position="235"/>
    </location>
</feature>
<feature type="transmembrane region" description="Helical" evidence="2">
    <location>
        <begin position="30"/>
        <end position="47"/>
    </location>
</feature>
<keyword evidence="2" id="KW-0812">Transmembrane</keyword>
<feature type="transmembrane region" description="Helical" evidence="2">
    <location>
        <begin position="54"/>
        <end position="74"/>
    </location>
</feature>
<feature type="region of interest" description="Disordered" evidence="1">
    <location>
        <begin position="469"/>
        <end position="491"/>
    </location>
</feature>
<accession>A0ABR1UZY3</accession>
<organism evidence="3 4">
    <name type="scientific">Apiospora saccharicola</name>
    <dbReference type="NCBI Taxonomy" id="335842"/>
    <lineage>
        <taxon>Eukaryota</taxon>
        <taxon>Fungi</taxon>
        <taxon>Dikarya</taxon>
        <taxon>Ascomycota</taxon>
        <taxon>Pezizomycotina</taxon>
        <taxon>Sordariomycetes</taxon>
        <taxon>Xylariomycetidae</taxon>
        <taxon>Amphisphaeriales</taxon>
        <taxon>Apiosporaceae</taxon>
        <taxon>Apiospora</taxon>
    </lineage>
</organism>
<feature type="transmembrane region" description="Helical" evidence="2">
    <location>
        <begin position="117"/>
        <end position="136"/>
    </location>
</feature>
<name>A0ABR1UZY3_9PEZI</name>
<reference evidence="3 4" key="1">
    <citation type="submission" date="2023-01" db="EMBL/GenBank/DDBJ databases">
        <title>Analysis of 21 Apiospora genomes using comparative genomics revels a genus with tremendous synthesis potential of carbohydrate active enzymes and secondary metabolites.</title>
        <authorList>
            <person name="Sorensen T."/>
        </authorList>
    </citation>
    <scope>NUCLEOTIDE SEQUENCE [LARGE SCALE GENOMIC DNA]</scope>
    <source>
        <strain evidence="3 4">CBS 83171</strain>
    </source>
</reference>
<dbReference type="EMBL" id="JAQQWM010000005">
    <property type="protein sequence ID" value="KAK8063394.1"/>
    <property type="molecule type" value="Genomic_DNA"/>
</dbReference>
<comment type="caution">
    <text evidence="3">The sequence shown here is derived from an EMBL/GenBank/DDBJ whole genome shotgun (WGS) entry which is preliminary data.</text>
</comment>
<feature type="transmembrane region" description="Helical" evidence="2">
    <location>
        <begin position="256"/>
        <end position="275"/>
    </location>
</feature>
<evidence type="ECO:0000313" key="3">
    <source>
        <dbReference type="EMBL" id="KAK8063394.1"/>
    </source>
</evidence>
<gene>
    <name evidence="3" type="ORF">PG996_008046</name>
</gene>
<evidence type="ECO:0000256" key="2">
    <source>
        <dbReference type="SAM" id="Phobius"/>
    </source>
</evidence>
<evidence type="ECO:0000313" key="4">
    <source>
        <dbReference type="Proteomes" id="UP001446871"/>
    </source>
</evidence>
<keyword evidence="2" id="KW-1133">Transmembrane helix</keyword>
<sequence>MEALGQGNGTAITIEQYWCVYPISGQYTRFQRILFYIAILFAFFTRFHHWLSSGALMFVVLYTITTAIHAIPLYLQPNVGCDSDSFAVPVVLYTAVGCSYVTVTFSPKIFNVSLRTFYRVWLVFLSVVSNISAYALGRMVNSSAQYTMDVKVTDEIDPPDPCSILNPNVLFRGGPNDGLNGVLIDRWTTQNATFFSNNTTMKLDPQGGYHVCLPRDNLLVVLLLVVPLTLIGLYNERRRPRESRRTAFRYMSSRRIPKSGTGPFRSFGIYLILGLEALYTFAIYLIPILCISYDILALLIGQRLEKMPWHHRHSEIQHLNSAGDIERAKYMAVLWYLTCLLAYLAWPVVLLYNIILNETLPLELPESEGPAAIGQWGPWVGFCLSGLLVILYELRKKQENREQRGDRLPLIAGDELDLAGNRDVNAQRWPYWRITKAVEIVVGEWRDLRTWWRDPIERDVVDDGTAVTPSRETRSLRSSSSGTVLARMRTW</sequence>
<protein>
    <submittedName>
        <fullName evidence="3">Uncharacterized protein</fullName>
    </submittedName>
</protein>
<feature type="transmembrane region" description="Helical" evidence="2">
    <location>
        <begin position="376"/>
        <end position="394"/>
    </location>
</feature>